<protein>
    <submittedName>
        <fullName evidence="1">Uncharacterized protein</fullName>
    </submittedName>
</protein>
<sequence>MSDTHTRDPSWKTDLIWHYFHSVTTAAKAPAAYRKFYSNQDPSDELDNRHRVYEMLVDEPLNTRPILLATADESMENYKKSKLPWNQNNAGFLKAVNNEYWCGSILKIVFVRYMGWKMVEPTARDQVSAGRDPSKAVDWTIKNLENKVPVRASLGGAHYVGIVGHRTAGADNKVTEFLCLDPWAYGIDGGNMDMKYAGTKTAFLGISKRDGAIWTYSNKAVAFVERPS</sequence>
<reference evidence="1 2" key="1">
    <citation type="journal article" date="2020" name="Arch. Microbiol.">
        <title>Bradyrhizobium uaiense sp. nov., a new highly efficient cowpea symbiont.</title>
        <authorList>
            <person name="Cabral Michel D."/>
            <person name="Azarias Guimaraes A."/>
            <person name="Martins da Costa E."/>
            <person name="Soares de Carvalho T."/>
            <person name="Balsanelli E."/>
            <person name="Willems A."/>
            <person name="Maltempi de Souza E."/>
            <person name="de Souza Moreira F.M."/>
        </authorList>
    </citation>
    <scope>NUCLEOTIDE SEQUENCE [LARGE SCALE GENOMIC DNA]</scope>
    <source>
        <strain evidence="1 2">UFLA 03-164</strain>
    </source>
</reference>
<accession>A0A6P1BD53</accession>
<evidence type="ECO:0000313" key="1">
    <source>
        <dbReference type="EMBL" id="NEU96436.1"/>
    </source>
</evidence>
<dbReference type="RefSeq" id="WP_163153160.1">
    <property type="nucleotide sequence ID" value="NZ_VKHP01000034.1"/>
</dbReference>
<proteinExistence type="predicted"/>
<keyword evidence="2" id="KW-1185">Reference proteome</keyword>
<dbReference type="AlphaFoldDB" id="A0A6P1BD53"/>
<comment type="caution">
    <text evidence="1">The sequence shown here is derived from an EMBL/GenBank/DDBJ whole genome shotgun (WGS) entry which is preliminary data.</text>
</comment>
<organism evidence="1 2">
    <name type="scientific">Bradyrhizobium uaiense</name>
    <dbReference type="NCBI Taxonomy" id="2594946"/>
    <lineage>
        <taxon>Bacteria</taxon>
        <taxon>Pseudomonadati</taxon>
        <taxon>Pseudomonadota</taxon>
        <taxon>Alphaproteobacteria</taxon>
        <taxon>Hyphomicrobiales</taxon>
        <taxon>Nitrobacteraceae</taxon>
        <taxon>Bradyrhizobium</taxon>
    </lineage>
</organism>
<name>A0A6P1BD53_9BRAD</name>
<dbReference type="EMBL" id="VKHP01000034">
    <property type="protein sequence ID" value="NEU96436.1"/>
    <property type="molecule type" value="Genomic_DNA"/>
</dbReference>
<evidence type="ECO:0000313" key="2">
    <source>
        <dbReference type="Proteomes" id="UP000468531"/>
    </source>
</evidence>
<gene>
    <name evidence="1" type="ORF">FNJ47_11465</name>
</gene>
<dbReference type="Proteomes" id="UP000468531">
    <property type="component" value="Unassembled WGS sequence"/>
</dbReference>